<keyword evidence="6" id="KW-1185">Reference proteome</keyword>
<comment type="caution">
    <text evidence="5">The sequence shown here is derived from an EMBL/GenBank/DDBJ whole genome shotgun (WGS) entry which is preliminary data.</text>
</comment>
<keyword evidence="3" id="KW-0804">Transcription</keyword>
<dbReference type="PANTHER" id="PTHR30363">
    <property type="entry name" value="HTH-TYPE TRANSCRIPTIONAL REGULATOR SRLR-RELATED"/>
    <property type="match status" value="1"/>
</dbReference>
<evidence type="ECO:0000256" key="2">
    <source>
        <dbReference type="ARBA" id="ARBA00023125"/>
    </source>
</evidence>
<dbReference type="InterPro" id="IPR018356">
    <property type="entry name" value="Tscrpt_reg_HTH_DeoR_CS"/>
</dbReference>
<dbReference type="PRINTS" id="PR00037">
    <property type="entry name" value="HTHLACR"/>
</dbReference>
<dbReference type="PANTHER" id="PTHR30363:SF44">
    <property type="entry name" value="AGA OPERON TRANSCRIPTIONAL REPRESSOR-RELATED"/>
    <property type="match status" value="1"/>
</dbReference>
<organism evidence="5 6">
    <name type="scientific">Victivallis lenta</name>
    <dbReference type="NCBI Taxonomy" id="2606640"/>
    <lineage>
        <taxon>Bacteria</taxon>
        <taxon>Pseudomonadati</taxon>
        <taxon>Lentisphaerota</taxon>
        <taxon>Lentisphaeria</taxon>
        <taxon>Victivallales</taxon>
        <taxon>Victivallaceae</taxon>
        <taxon>Victivallis</taxon>
    </lineage>
</organism>
<dbReference type="AlphaFoldDB" id="A0A844G3F2"/>
<dbReference type="InterPro" id="IPR001034">
    <property type="entry name" value="DeoR_HTH"/>
</dbReference>
<dbReference type="Gene3D" id="3.40.50.1360">
    <property type="match status" value="1"/>
</dbReference>
<dbReference type="RefSeq" id="WP_154419346.1">
    <property type="nucleotide sequence ID" value="NZ_CALXOB010000019.1"/>
</dbReference>
<evidence type="ECO:0000313" key="6">
    <source>
        <dbReference type="Proteomes" id="UP000435649"/>
    </source>
</evidence>
<dbReference type="InterPro" id="IPR014036">
    <property type="entry name" value="DeoR-like_C"/>
</dbReference>
<keyword evidence="2" id="KW-0238">DNA-binding</keyword>
<dbReference type="Pfam" id="PF08220">
    <property type="entry name" value="HTH_DeoR"/>
    <property type="match status" value="1"/>
</dbReference>
<dbReference type="InterPro" id="IPR037171">
    <property type="entry name" value="NagB/RpiA_transferase-like"/>
</dbReference>
<proteinExistence type="predicted"/>
<keyword evidence="1" id="KW-0805">Transcription regulation</keyword>
<gene>
    <name evidence="5" type="ORF">FYJ85_14695</name>
</gene>
<dbReference type="Proteomes" id="UP000435649">
    <property type="component" value="Unassembled WGS sequence"/>
</dbReference>
<dbReference type="EMBL" id="VUNS01000017">
    <property type="protein sequence ID" value="MST98290.1"/>
    <property type="molecule type" value="Genomic_DNA"/>
</dbReference>
<evidence type="ECO:0000259" key="4">
    <source>
        <dbReference type="PROSITE" id="PS51000"/>
    </source>
</evidence>
<dbReference type="GO" id="GO:0003677">
    <property type="term" value="F:DNA binding"/>
    <property type="evidence" value="ECO:0007669"/>
    <property type="project" value="UniProtKB-KW"/>
</dbReference>
<feature type="domain" description="HTH deoR-type" evidence="4">
    <location>
        <begin position="11"/>
        <end position="66"/>
    </location>
</feature>
<name>A0A844G3F2_9BACT</name>
<evidence type="ECO:0000313" key="5">
    <source>
        <dbReference type="EMBL" id="MST98290.1"/>
    </source>
</evidence>
<dbReference type="Pfam" id="PF00455">
    <property type="entry name" value="DeoRC"/>
    <property type="match status" value="1"/>
</dbReference>
<reference evidence="5 6" key="1">
    <citation type="submission" date="2019-08" db="EMBL/GenBank/DDBJ databases">
        <title>In-depth cultivation of the pig gut microbiome towards novel bacterial diversity and tailored functional studies.</title>
        <authorList>
            <person name="Wylensek D."/>
            <person name="Hitch T.C.A."/>
            <person name="Clavel T."/>
        </authorList>
    </citation>
    <scope>NUCLEOTIDE SEQUENCE [LARGE SCALE GENOMIC DNA]</scope>
    <source>
        <strain evidence="5 6">BBE-744-WT-12</strain>
    </source>
</reference>
<dbReference type="SMART" id="SM00420">
    <property type="entry name" value="HTH_DEOR"/>
    <property type="match status" value="1"/>
</dbReference>
<dbReference type="Gene3D" id="1.10.10.10">
    <property type="entry name" value="Winged helix-like DNA-binding domain superfamily/Winged helix DNA-binding domain"/>
    <property type="match status" value="1"/>
</dbReference>
<accession>A0A844G3F2</accession>
<evidence type="ECO:0000256" key="1">
    <source>
        <dbReference type="ARBA" id="ARBA00023015"/>
    </source>
</evidence>
<sequence>MGSNGNNRKLLSPEREDLILAALGDGVRTIAELAGALQVSEATVRRDLHSLENRGAVQRVHGGAIRVGGDDEKREPLFHEKTTLRAAEKERIAEAALALIEDGDSIYLDGGSTVLALARKLGSRRNLTVVTNSLMAAAELMESRHRLILLGGEFRPLSRTLVGPLTTPIGEALHIGKAFFGTIGFTAAGVSTTDPGEAFTKKLILGRAGMSVLLADSGKFGRASLVNAGTLDDFRFVVTDSGIPPEFMKILKKHNIEIIQA</sequence>
<dbReference type="SUPFAM" id="SSF46785">
    <property type="entry name" value="Winged helix' DNA-binding domain"/>
    <property type="match status" value="1"/>
</dbReference>
<dbReference type="SUPFAM" id="SSF100950">
    <property type="entry name" value="NagB/RpiA/CoA transferase-like"/>
    <property type="match status" value="1"/>
</dbReference>
<dbReference type="InterPro" id="IPR036390">
    <property type="entry name" value="WH_DNA-bd_sf"/>
</dbReference>
<dbReference type="PROSITE" id="PS51000">
    <property type="entry name" value="HTH_DEOR_2"/>
    <property type="match status" value="1"/>
</dbReference>
<evidence type="ECO:0000256" key="3">
    <source>
        <dbReference type="ARBA" id="ARBA00023163"/>
    </source>
</evidence>
<dbReference type="SMART" id="SM01134">
    <property type="entry name" value="DeoRC"/>
    <property type="match status" value="1"/>
</dbReference>
<dbReference type="InterPro" id="IPR050313">
    <property type="entry name" value="Carb_Metab_HTH_regulators"/>
</dbReference>
<dbReference type="GO" id="GO:0003700">
    <property type="term" value="F:DNA-binding transcription factor activity"/>
    <property type="evidence" value="ECO:0007669"/>
    <property type="project" value="InterPro"/>
</dbReference>
<dbReference type="InterPro" id="IPR036388">
    <property type="entry name" value="WH-like_DNA-bd_sf"/>
</dbReference>
<dbReference type="PROSITE" id="PS00894">
    <property type="entry name" value="HTH_DEOR_1"/>
    <property type="match status" value="1"/>
</dbReference>
<protein>
    <submittedName>
        <fullName evidence="5">DeoR/GlpR transcriptional regulator</fullName>
    </submittedName>
</protein>